<comment type="subcellular location">
    <subcellularLocation>
        <location evidence="1">Membrane</location>
    </subcellularLocation>
</comment>
<dbReference type="GeneTree" id="ENSGT01010000228626"/>
<evidence type="ECO:0000256" key="2">
    <source>
        <dbReference type="ARBA" id="ARBA00023136"/>
    </source>
</evidence>
<dbReference type="InterPro" id="IPR013783">
    <property type="entry name" value="Ig-like_fold"/>
</dbReference>
<keyword evidence="7" id="KW-1185">Reference proteome</keyword>
<dbReference type="InterPro" id="IPR003599">
    <property type="entry name" value="Ig_sub"/>
</dbReference>
<accession>A0A8C9XMX7</accession>
<feature type="signal peptide" evidence="4">
    <location>
        <begin position="1"/>
        <end position="19"/>
    </location>
</feature>
<dbReference type="PANTHER" id="PTHR24100:SF151">
    <property type="entry name" value="ICOS LIGAND"/>
    <property type="match status" value="1"/>
</dbReference>
<dbReference type="GO" id="GO:0001817">
    <property type="term" value="P:regulation of cytokine production"/>
    <property type="evidence" value="ECO:0007669"/>
    <property type="project" value="TreeGrafter"/>
</dbReference>
<dbReference type="GO" id="GO:0050852">
    <property type="term" value="P:T cell receptor signaling pathway"/>
    <property type="evidence" value="ECO:0007669"/>
    <property type="project" value="TreeGrafter"/>
</dbReference>
<dbReference type="SUPFAM" id="SSF48726">
    <property type="entry name" value="Immunoglobulin"/>
    <property type="match status" value="1"/>
</dbReference>
<dbReference type="InterPro" id="IPR036179">
    <property type="entry name" value="Ig-like_dom_sf"/>
</dbReference>
<dbReference type="GO" id="GO:0005102">
    <property type="term" value="F:signaling receptor binding"/>
    <property type="evidence" value="ECO:0007669"/>
    <property type="project" value="TreeGrafter"/>
</dbReference>
<dbReference type="Pfam" id="PF07686">
    <property type="entry name" value="V-set"/>
    <property type="match status" value="1"/>
</dbReference>
<feature type="domain" description="Ig-like" evidence="5">
    <location>
        <begin position="33"/>
        <end position="133"/>
    </location>
</feature>
<evidence type="ECO:0000259" key="5">
    <source>
        <dbReference type="PROSITE" id="PS50835"/>
    </source>
</evidence>
<dbReference type="Ensembl" id="ENSSLUT00000012685.1">
    <property type="protein sequence ID" value="ENSSLUP00000012271.1"/>
    <property type="gene ID" value="ENSSLUG00000005828.1"/>
</dbReference>
<evidence type="ECO:0000256" key="1">
    <source>
        <dbReference type="ARBA" id="ARBA00004370"/>
    </source>
</evidence>
<dbReference type="GO" id="GO:0009897">
    <property type="term" value="C:external side of plasma membrane"/>
    <property type="evidence" value="ECO:0007669"/>
    <property type="project" value="TreeGrafter"/>
</dbReference>
<reference evidence="6" key="1">
    <citation type="submission" date="2025-08" db="UniProtKB">
        <authorList>
            <consortium name="Ensembl"/>
        </authorList>
    </citation>
    <scope>IDENTIFICATION</scope>
</reference>
<evidence type="ECO:0000313" key="7">
    <source>
        <dbReference type="Proteomes" id="UP000694568"/>
    </source>
</evidence>
<name>A0A8C9XMX7_SANLU</name>
<dbReference type="AlphaFoldDB" id="A0A8C9XMX7"/>
<dbReference type="InterPro" id="IPR007110">
    <property type="entry name" value="Ig-like_dom"/>
</dbReference>
<dbReference type="InterPro" id="IPR003598">
    <property type="entry name" value="Ig_sub2"/>
</dbReference>
<keyword evidence="2" id="KW-0472">Membrane</keyword>
<evidence type="ECO:0000256" key="3">
    <source>
        <dbReference type="ARBA" id="ARBA00023319"/>
    </source>
</evidence>
<proteinExistence type="predicted"/>
<organism evidence="6 7">
    <name type="scientific">Sander lucioperca</name>
    <name type="common">Pike-perch</name>
    <name type="synonym">Perca lucioperca</name>
    <dbReference type="NCBI Taxonomy" id="283035"/>
    <lineage>
        <taxon>Eukaryota</taxon>
        <taxon>Metazoa</taxon>
        <taxon>Chordata</taxon>
        <taxon>Craniata</taxon>
        <taxon>Vertebrata</taxon>
        <taxon>Euteleostomi</taxon>
        <taxon>Actinopterygii</taxon>
        <taxon>Neopterygii</taxon>
        <taxon>Teleostei</taxon>
        <taxon>Neoteleostei</taxon>
        <taxon>Acanthomorphata</taxon>
        <taxon>Eupercaria</taxon>
        <taxon>Perciformes</taxon>
        <taxon>Percoidei</taxon>
        <taxon>Percidae</taxon>
        <taxon>Luciopercinae</taxon>
        <taxon>Sander</taxon>
    </lineage>
</organism>
<keyword evidence="4" id="KW-0732">Signal</keyword>
<sequence>CNSVLRLMSLVLLFSSCGSVQNHKQFTLESDTGHVLKDDVTLSCQAANPSISVVKWTRPDLEPDIVFFYIDGRLETDVQHPSFKDRVELVDRELKDGDASLKLKNVSRHDTGTYTCGVKTDDTDLITTIRTIRTVHLQVPERAAAVGGVLMYRRRQKKRPGQSAASPGQLM</sequence>
<protein>
    <recommendedName>
        <fullName evidence="5">Ig-like domain-containing protein</fullName>
    </recommendedName>
</protein>
<evidence type="ECO:0000256" key="4">
    <source>
        <dbReference type="SAM" id="SignalP"/>
    </source>
</evidence>
<dbReference type="SMART" id="SM00406">
    <property type="entry name" value="IGv"/>
    <property type="match status" value="1"/>
</dbReference>
<feature type="chain" id="PRO_5034785283" description="Ig-like domain-containing protein" evidence="4">
    <location>
        <begin position="20"/>
        <end position="171"/>
    </location>
</feature>
<dbReference type="SMART" id="SM00409">
    <property type="entry name" value="IG"/>
    <property type="match status" value="1"/>
</dbReference>
<dbReference type="PROSITE" id="PS50835">
    <property type="entry name" value="IG_LIKE"/>
    <property type="match status" value="1"/>
</dbReference>
<dbReference type="SMART" id="SM00408">
    <property type="entry name" value="IGc2"/>
    <property type="match status" value="1"/>
</dbReference>
<reference evidence="6" key="2">
    <citation type="submission" date="2025-09" db="UniProtKB">
        <authorList>
            <consortium name="Ensembl"/>
        </authorList>
    </citation>
    <scope>IDENTIFICATION</scope>
</reference>
<dbReference type="InterPro" id="IPR013106">
    <property type="entry name" value="Ig_V-set"/>
</dbReference>
<dbReference type="PANTHER" id="PTHR24100">
    <property type="entry name" value="BUTYROPHILIN"/>
    <property type="match status" value="1"/>
</dbReference>
<dbReference type="Gene3D" id="2.60.40.10">
    <property type="entry name" value="Immunoglobulins"/>
    <property type="match status" value="1"/>
</dbReference>
<keyword evidence="3" id="KW-0393">Immunoglobulin domain</keyword>
<evidence type="ECO:0000313" key="6">
    <source>
        <dbReference type="Ensembl" id="ENSSLUP00000012271.1"/>
    </source>
</evidence>
<dbReference type="InterPro" id="IPR050504">
    <property type="entry name" value="IgSF_BTN/MOG"/>
</dbReference>
<dbReference type="Proteomes" id="UP000694568">
    <property type="component" value="Unplaced"/>
</dbReference>